<protein>
    <submittedName>
        <fullName evidence="3">Aminopeptidase S</fullName>
        <ecNumber evidence="3">3.4.11.24</ecNumber>
    </submittedName>
</protein>
<dbReference type="RefSeq" id="WP_145199241.1">
    <property type="nucleotide sequence ID" value="NZ_CP036434.1"/>
</dbReference>
<dbReference type="GO" id="GO:0006508">
    <property type="term" value="P:proteolysis"/>
    <property type="evidence" value="ECO:0007669"/>
    <property type="project" value="InterPro"/>
</dbReference>
<proteinExistence type="predicted"/>
<feature type="chain" id="PRO_5021806746" evidence="1">
    <location>
        <begin position="24"/>
        <end position="507"/>
    </location>
</feature>
<accession>A0A518EUJ0</accession>
<dbReference type="PANTHER" id="PTHR12147">
    <property type="entry name" value="METALLOPEPTIDASE M28 FAMILY MEMBER"/>
    <property type="match status" value="1"/>
</dbReference>
<gene>
    <name evidence="3" type="ORF">Poly30_32980</name>
</gene>
<dbReference type="GO" id="GO:0008235">
    <property type="term" value="F:metalloexopeptidase activity"/>
    <property type="evidence" value="ECO:0007669"/>
    <property type="project" value="InterPro"/>
</dbReference>
<sequence precursor="true">MTSKIIRACFVSSWAVMGMAAAAAQDSAPEAIEVEIRAAPADEWPTSPAIPPGDDTVDAAIAGAELRGHVKALSDDSLQGRPMGSDESLVAARYVAQKLEAMGFQPGASDGTFFQRIDLFKLNYTAPSELQVVAKNGDRAILYYGGEFTFDSFSAAMGTEDLRCVYVEDEEDLPAAADPGVALIFQTSSGKARRWLRDAGFANGAGFGMVLYPREDGKVGEKSVKAPGRLSPVASAKGGIAGRIDGPWGNRAYAGELETVRFVPNAEIERRFDVNVVGFLPGAGTEENPDLKNEVVMLTAHRDHIGLARVRPGQEVPDDIIMNGADDDASGCSVVLEVAEALASGERPARTVMVVIVTGEEVGMVGSGYWADSPTVDPASVICALNFEMLGRPDPMTEGSGNIWLTGDERSSLGPVLREHGVQVTPDVRPEQNFFKRSDNVSFARIGIVSQTLSSFGGHRDYHQASDEWDTLDYEHMEKAAAIALAAVRDLVSGAWTPSWNEGEPKL</sequence>
<dbReference type="PANTHER" id="PTHR12147:SF26">
    <property type="entry name" value="PEPTIDASE M28 DOMAIN-CONTAINING PROTEIN"/>
    <property type="match status" value="1"/>
</dbReference>
<keyword evidence="3" id="KW-0378">Hydrolase</keyword>
<organism evidence="3 4">
    <name type="scientific">Saltatorellus ferox</name>
    <dbReference type="NCBI Taxonomy" id="2528018"/>
    <lineage>
        <taxon>Bacteria</taxon>
        <taxon>Pseudomonadati</taxon>
        <taxon>Planctomycetota</taxon>
        <taxon>Planctomycetia</taxon>
        <taxon>Planctomycetia incertae sedis</taxon>
        <taxon>Saltatorellus</taxon>
    </lineage>
</organism>
<feature type="domain" description="Peptidase M28" evidence="2">
    <location>
        <begin position="276"/>
        <end position="487"/>
    </location>
</feature>
<reference evidence="3 4" key="1">
    <citation type="submission" date="2019-02" db="EMBL/GenBank/DDBJ databases">
        <title>Deep-cultivation of Planctomycetes and their phenomic and genomic characterization uncovers novel biology.</title>
        <authorList>
            <person name="Wiegand S."/>
            <person name="Jogler M."/>
            <person name="Boedeker C."/>
            <person name="Pinto D."/>
            <person name="Vollmers J."/>
            <person name="Rivas-Marin E."/>
            <person name="Kohn T."/>
            <person name="Peeters S.H."/>
            <person name="Heuer A."/>
            <person name="Rast P."/>
            <person name="Oberbeckmann S."/>
            <person name="Bunk B."/>
            <person name="Jeske O."/>
            <person name="Meyerdierks A."/>
            <person name="Storesund J.E."/>
            <person name="Kallscheuer N."/>
            <person name="Luecker S."/>
            <person name="Lage O.M."/>
            <person name="Pohl T."/>
            <person name="Merkel B.J."/>
            <person name="Hornburger P."/>
            <person name="Mueller R.-W."/>
            <person name="Bruemmer F."/>
            <person name="Labrenz M."/>
            <person name="Spormann A.M."/>
            <person name="Op den Camp H."/>
            <person name="Overmann J."/>
            <person name="Amann R."/>
            <person name="Jetten M.S.M."/>
            <person name="Mascher T."/>
            <person name="Medema M.H."/>
            <person name="Devos D.P."/>
            <person name="Kaster A.-K."/>
            <person name="Ovreas L."/>
            <person name="Rohde M."/>
            <person name="Galperin M.Y."/>
            <person name="Jogler C."/>
        </authorList>
    </citation>
    <scope>NUCLEOTIDE SEQUENCE [LARGE SCALE GENOMIC DNA]</scope>
    <source>
        <strain evidence="3 4">Poly30</strain>
    </source>
</reference>
<feature type="signal peptide" evidence="1">
    <location>
        <begin position="1"/>
        <end position="23"/>
    </location>
</feature>
<keyword evidence="3" id="KW-0645">Protease</keyword>
<dbReference type="EC" id="3.4.11.24" evidence="3"/>
<dbReference type="SUPFAM" id="SSF53187">
    <property type="entry name" value="Zn-dependent exopeptidases"/>
    <property type="match status" value="1"/>
</dbReference>
<keyword evidence="3" id="KW-0031">Aminopeptidase</keyword>
<dbReference type="Proteomes" id="UP000320390">
    <property type="component" value="Chromosome"/>
</dbReference>
<dbReference type="Pfam" id="PF04389">
    <property type="entry name" value="Peptidase_M28"/>
    <property type="match status" value="1"/>
</dbReference>
<keyword evidence="1" id="KW-0732">Signal</keyword>
<keyword evidence="4" id="KW-1185">Reference proteome</keyword>
<evidence type="ECO:0000313" key="4">
    <source>
        <dbReference type="Proteomes" id="UP000320390"/>
    </source>
</evidence>
<name>A0A518EUJ0_9BACT</name>
<evidence type="ECO:0000259" key="2">
    <source>
        <dbReference type="Pfam" id="PF04389"/>
    </source>
</evidence>
<dbReference type="GO" id="GO:0004177">
    <property type="term" value="F:aminopeptidase activity"/>
    <property type="evidence" value="ECO:0007669"/>
    <property type="project" value="UniProtKB-KW"/>
</dbReference>
<dbReference type="OrthoDB" id="280610at2"/>
<evidence type="ECO:0000313" key="3">
    <source>
        <dbReference type="EMBL" id="QDV07766.1"/>
    </source>
</evidence>
<dbReference type="Gene3D" id="3.40.630.10">
    <property type="entry name" value="Zn peptidases"/>
    <property type="match status" value="1"/>
</dbReference>
<dbReference type="InterPro" id="IPR045175">
    <property type="entry name" value="M28_fam"/>
</dbReference>
<dbReference type="EMBL" id="CP036434">
    <property type="protein sequence ID" value="QDV07766.1"/>
    <property type="molecule type" value="Genomic_DNA"/>
</dbReference>
<dbReference type="AlphaFoldDB" id="A0A518EUJ0"/>
<evidence type="ECO:0000256" key="1">
    <source>
        <dbReference type="SAM" id="SignalP"/>
    </source>
</evidence>
<dbReference type="InterPro" id="IPR007484">
    <property type="entry name" value="Peptidase_M28"/>
</dbReference>